<keyword evidence="6" id="KW-0548">Nucleotidyltransferase</keyword>
<dbReference type="Pfam" id="PF13735">
    <property type="entry name" value="tRNA_NucTran2_2"/>
    <property type="match status" value="1"/>
</dbReference>
<accession>A0A6H1TVV8</accession>
<dbReference type="GO" id="GO:0008033">
    <property type="term" value="P:tRNA processing"/>
    <property type="evidence" value="ECO:0007669"/>
    <property type="project" value="UniProtKB-KW"/>
</dbReference>
<evidence type="ECO:0000256" key="3">
    <source>
        <dbReference type="ARBA" id="ARBA00022555"/>
    </source>
</evidence>
<dbReference type="Proteomes" id="UP000500857">
    <property type="component" value="Chromosome"/>
</dbReference>
<keyword evidence="4 11" id="KW-0808">Transferase</keyword>
<keyword evidence="7" id="KW-0479">Metal-binding</keyword>
<comment type="similarity">
    <text evidence="2 11">Belongs to the tRNA nucleotidyltransferase/poly(A) polymerase family.</text>
</comment>
<protein>
    <submittedName>
        <fullName evidence="15">CCA tRNA nucleotidyltransferase</fullName>
    </submittedName>
</protein>
<keyword evidence="9" id="KW-0460">Magnesium</keyword>
<dbReference type="Pfam" id="PF01743">
    <property type="entry name" value="PolyA_pol"/>
    <property type="match status" value="2"/>
</dbReference>
<dbReference type="SUPFAM" id="SSF81301">
    <property type="entry name" value="Nucleotidyltransferase"/>
    <property type="match status" value="1"/>
</dbReference>
<dbReference type="InterPro" id="IPR032810">
    <property type="entry name" value="CCA-adding_enz_C"/>
</dbReference>
<evidence type="ECO:0000259" key="13">
    <source>
        <dbReference type="Pfam" id="PF12627"/>
    </source>
</evidence>
<organism evidence="15 16">
    <name type="scientific">Oxynema aestuarii AP17</name>
    <dbReference type="NCBI Taxonomy" id="2064643"/>
    <lineage>
        <taxon>Bacteria</taxon>
        <taxon>Bacillati</taxon>
        <taxon>Cyanobacteriota</taxon>
        <taxon>Cyanophyceae</taxon>
        <taxon>Oscillatoriophycideae</taxon>
        <taxon>Oscillatoriales</taxon>
        <taxon>Oscillatoriaceae</taxon>
        <taxon>Oxynema</taxon>
        <taxon>Oxynema aestuarii</taxon>
    </lineage>
</organism>
<dbReference type="SUPFAM" id="SSF81891">
    <property type="entry name" value="Poly A polymerase C-terminal region-like"/>
    <property type="match status" value="1"/>
</dbReference>
<evidence type="ECO:0000256" key="8">
    <source>
        <dbReference type="ARBA" id="ARBA00022741"/>
    </source>
</evidence>
<sequence length="425" mass="47076">MSILFPDSWPFDLNLLPPDAYLVGGAVRDSLLKRRSPHLDLDFVLPRQAVTTARQIANRYKAGFVLLDAERRIARVVFDRATVDFAKLEGTNLVADLQRRDYTINAIAYNPHTGEWLDPLGGRADLERRVLRMVSPTNLADDPLRLLRAYRQAAQLNFAIEAQTQGAIAQLARLLRQVAPERIQTELEYLLDCPSGGEWIAAAWEVGLLQPYFPDATGDRLRIAAEIERAAAAIGDRWPALKQEFAQNLHPRFKVSGYRAIAKLATLLPREVKAAETQLMQLKFSRAQMHAAVRTLKGWLRLTTETAELSALDLNHSSPRSLYFLFEAVDNMFPALVAIAVAGGMPLDAWSGAIARYLDPQDIIAHPTPLVTGKQLMQALGLRGGPQIGQLLADIQLARVEGRIHTPEDALDFAAQCRDRGVGGS</sequence>
<evidence type="ECO:0000256" key="2">
    <source>
        <dbReference type="ARBA" id="ARBA00007265"/>
    </source>
</evidence>
<comment type="cofactor">
    <cofactor evidence="1">
        <name>Mg(2+)</name>
        <dbReference type="ChEBI" id="CHEBI:18420"/>
    </cofactor>
</comment>
<evidence type="ECO:0000256" key="7">
    <source>
        <dbReference type="ARBA" id="ARBA00022723"/>
    </source>
</evidence>
<feature type="domain" description="Poly A polymerase head" evidence="12">
    <location>
        <begin position="92"/>
        <end position="132"/>
    </location>
</feature>
<dbReference type="GO" id="GO:0016779">
    <property type="term" value="F:nucleotidyltransferase activity"/>
    <property type="evidence" value="ECO:0007669"/>
    <property type="project" value="UniProtKB-KW"/>
</dbReference>
<dbReference type="GO" id="GO:0046872">
    <property type="term" value="F:metal ion binding"/>
    <property type="evidence" value="ECO:0007669"/>
    <property type="project" value="UniProtKB-KW"/>
</dbReference>
<evidence type="ECO:0000256" key="4">
    <source>
        <dbReference type="ARBA" id="ARBA00022679"/>
    </source>
</evidence>
<evidence type="ECO:0000256" key="1">
    <source>
        <dbReference type="ARBA" id="ARBA00001946"/>
    </source>
</evidence>
<dbReference type="PANTHER" id="PTHR47545">
    <property type="entry name" value="MULTIFUNCTIONAL CCA PROTEIN"/>
    <property type="match status" value="1"/>
</dbReference>
<feature type="domain" description="CCA-adding enzyme C-terminal" evidence="14">
    <location>
        <begin position="259"/>
        <end position="411"/>
    </location>
</feature>
<proteinExistence type="inferred from homology"/>
<evidence type="ECO:0000259" key="12">
    <source>
        <dbReference type="Pfam" id="PF01743"/>
    </source>
</evidence>
<dbReference type="AlphaFoldDB" id="A0A6H1TVV8"/>
<evidence type="ECO:0000259" key="14">
    <source>
        <dbReference type="Pfam" id="PF13735"/>
    </source>
</evidence>
<dbReference type="CDD" id="cd05398">
    <property type="entry name" value="NT_ClassII-CCAase"/>
    <property type="match status" value="1"/>
</dbReference>
<evidence type="ECO:0000256" key="5">
    <source>
        <dbReference type="ARBA" id="ARBA00022694"/>
    </source>
</evidence>
<keyword evidence="3" id="KW-0820">tRNA-binding</keyword>
<dbReference type="InterPro" id="IPR032828">
    <property type="entry name" value="PolyA_RNA-bd"/>
</dbReference>
<dbReference type="Gene3D" id="3.30.460.10">
    <property type="entry name" value="Beta Polymerase, domain 2"/>
    <property type="match status" value="1"/>
</dbReference>
<feature type="domain" description="tRNA nucleotidyltransferase/poly(A) polymerase RNA and SrmB- binding" evidence="13">
    <location>
        <begin position="157"/>
        <end position="216"/>
    </location>
</feature>
<evidence type="ECO:0000256" key="11">
    <source>
        <dbReference type="RuleBase" id="RU003953"/>
    </source>
</evidence>
<reference evidence="15 16" key="1">
    <citation type="submission" date="2020-04" db="EMBL/GenBank/DDBJ databases">
        <authorList>
            <person name="Basu S."/>
            <person name="Maruthanayagam V."/>
            <person name="Chakraborty S."/>
            <person name="Pramanik A."/>
            <person name="Mukherjee J."/>
            <person name="Brink B."/>
        </authorList>
    </citation>
    <scope>NUCLEOTIDE SEQUENCE [LARGE SCALE GENOMIC DNA]</scope>
    <source>
        <strain evidence="15 16">AP17</strain>
    </source>
</reference>
<dbReference type="InterPro" id="IPR002646">
    <property type="entry name" value="PolA_pol_head_dom"/>
</dbReference>
<evidence type="ECO:0000256" key="10">
    <source>
        <dbReference type="ARBA" id="ARBA00022884"/>
    </source>
</evidence>
<feature type="domain" description="Poly A polymerase head" evidence="12">
    <location>
        <begin position="20"/>
        <end position="88"/>
    </location>
</feature>
<evidence type="ECO:0000313" key="16">
    <source>
        <dbReference type="Proteomes" id="UP000500857"/>
    </source>
</evidence>
<keyword evidence="16" id="KW-1185">Reference proteome</keyword>
<name>A0A6H1TVV8_9CYAN</name>
<evidence type="ECO:0000256" key="6">
    <source>
        <dbReference type="ARBA" id="ARBA00022695"/>
    </source>
</evidence>
<evidence type="ECO:0000256" key="9">
    <source>
        <dbReference type="ARBA" id="ARBA00022842"/>
    </source>
</evidence>
<dbReference type="RefSeq" id="WP_168568893.1">
    <property type="nucleotide sequence ID" value="NZ_CP051167.1"/>
</dbReference>
<dbReference type="GO" id="GO:0000049">
    <property type="term" value="F:tRNA binding"/>
    <property type="evidence" value="ECO:0007669"/>
    <property type="project" value="UniProtKB-KW"/>
</dbReference>
<keyword evidence="5" id="KW-0819">tRNA processing</keyword>
<keyword evidence="8" id="KW-0547">Nucleotide-binding</keyword>
<keyword evidence="10 11" id="KW-0694">RNA-binding</keyword>
<dbReference type="GO" id="GO:0000166">
    <property type="term" value="F:nucleotide binding"/>
    <property type="evidence" value="ECO:0007669"/>
    <property type="project" value="UniProtKB-KW"/>
</dbReference>
<gene>
    <name evidence="15" type="ORF">HCG48_09210</name>
</gene>
<dbReference type="Gene3D" id="1.10.3090.10">
    <property type="entry name" value="cca-adding enzyme, domain 2"/>
    <property type="match status" value="1"/>
</dbReference>
<dbReference type="InterPro" id="IPR043519">
    <property type="entry name" value="NT_sf"/>
</dbReference>
<dbReference type="KEGG" id="oxy:HCG48_09210"/>
<dbReference type="InterPro" id="IPR050124">
    <property type="entry name" value="tRNA_CCA-adding_enzyme"/>
</dbReference>
<dbReference type="EMBL" id="CP051167">
    <property type="protein sequence ID" value="QIZ70738.1"/>
    <property type="molecule type" value="Genomic_DNA"/>
</dbReference>
<dbReference type="Pfam" id="PF12627">
    <property type="entry name" value="PolyA_pol_RNAbd"/>
    <property type="match status" value="1"/>
</dbReference>
<evidence type="ECO:0000313" key="15">
    <source>
        <dbReference type="EMBL" id="QIZ70738.1"/>
    </source>
</evidence>
<dbReference type="PANTHER" id="PTHR47545:SF2">
    <property type="entry name" value="CC-ADDING TRNA NUCLEOTIDYLTRANSFERASE"/>
    <property type="match status" value="1"/>
</dbReference>